<dbReference type="GO" id="GO:0000156">
    <property type="term" value="F:phosphorelay response regulator activity"/>
    <property type="evidence" value="ECO:0007669"/>
    <property type="project" value="InterPro"/>
</dbReference>
<organism evidence="3 4">
    <name type="scientific">Sandaracinobacteroides saxicola</name>
    <dbReference type="NCBI Taxonomy" id="2759707"/>
    <lineage>
        <taxon>Bacteria</taxon>
        <taxon>Pseudomonadati</taxon>
        <taxon>Pseudomonadota</taxon>
        <taxon>Alphaproteobacteria</taxon>
        <taxon>Sphingomonadales</taxon>
        <taxon>Sphingosinicellaceae</taxon>
        <taxon>Sandaracinobacteroides</taxon>
    </lineage>
</organism>
<dbReference type="InterPro" id="IPR012379">
    <property type="entry name" value="LytTR_MHYE"/>
</dbReference>
<dbReference type="Pfam" id="PF04397">
    <property type="entry name" value="LytTR"/>
    <property type="match status" value="1"/>
</dbReference>
<sequence length="262" mass="28848">MTNGGDLVTNGDRPYKAVLTIGVALILFVAVSISSMWTEIARGEMAGPLWMHATWEISSLIAMLPLLLPAARIACRIEPWPLARRIAAHVVLSIAFSLLHSGGMVLIRKAVHSWMDSDYRFLEDGALLVFFYEWRKDALVYAALVVLLGWLRARAPVREAPARLAFAVGGVTHLIGPHEIRLVKAAGNYCELILDGRTLLVRSTLGAMLARLAPFGFRRVHRGVLIHPSRIRALAATASGDTRATLDDGDMLLISRRYPLPR</sequence>
<keyword evidence="1" id="KW-0812">Transmembrane</keyword>
<keyword evidence="4" id="KW-1185">Reference proteome</keyword>
<name>A0A7G5ILQ0_9SPHN</name>
<dbReference type="PIRSF" id="PIRSF031767">
    <property type="entry name" value="MHYE_LytTR"/>
    <property type="match status" value="1"/>
</dbReference>
<dbReference type="GO" id="GO:0003677">
    <property type="term" value="F:DNA binding"/>
    <property type="evidence" value="ECO:0007669"/>
    <property type="project" value="InterPro"/>
</dbReference>
<feature type="domain" description="HTH LytTR-type" evidence="2">
    <location>
        <begin position="164"/>
        <end position="262"/>
    </location>
</feature>
<feature type="transmembrane region" description="Helical" evidence="1">
    <location>
        <begin position="57"/>
        <end position="74"/>
    </location>
</feature>
<feature type="transmembrane region" description="Helical" evidence="1">
    <location>
        <begin position="17"/>
        <end position="37"/>
    </location>
</feature>
<proteinExistence type="predicted"/>
<dbReference type="InterPro" id="IPR046947">
    <property type="entry name" value="LytR-like"/>
</dbReference>
<dbReference type="Proteomes" id="UP000515292">
    <property type="component" value="Chromosome"/>
</dbReference>
<dbReference type="InterPro" id="IPR007492">
    <property type="entry name" value="LytTR_DNA-bd_dom"/>
</dbReference>
<dbReference type="EMBL" id="CP059851">
    <property type="protein sequence ID" value="QMW24292.1"/>
    <property type="molecule type" value="Genomic_DNA"/>
</dbReference>
<dbReference type="Gene3D" id="2.40.50.1020">
    <property type="entry name" value="LytTr DNA-binding domain"/>
    <property type="match status" value="1"/>
</dbReference>
<dbReference type="PANTHER" id="PTHR37299:SF1">
    <property type="entry name" value="STAGE 0 SPORULATION PROTEIN A HOMOLOG"/>
    <property type="match status" value="1"/>
</dbReference>
<evidence type="ECO:0000256" key="1">
    <source>
        <dbReference type="SAM" id="Phobius"/>
    </source>
</evidence>
<keyword evidence="1" id="KW-1133">Transmembrane helix</keyword>
<gene>
    <name evidence="3" type="ORF">H3309_07525</name>
</gene>
<evidence type="ECO:0000313" key="3">
    <source>
        <dbReference type="EMBL" id="QMW24292.1"/>
    </source>
</evidence>
<accession>A0A7G5ILQ0</accession>
<dbReference type="KEGG" id="sand:H3309_07525"/>
<feature type="transmembrane region" description="Helical" evidence="1">
    <location>
        <begin position="86"/>
        <end position="107"/>
    </location>
</feature>
<dbReference type="SMART" id="SM00850">
    <property type="entry name" value="LytTR"/>
    <property type="match status" value="1"/>
</dbReference>
<dbReference type="PANTHER" id="PTHR37299">
    <property type="entry name" value="TRANSCRIPTIONAL REGULATOR-RELATED"/>
    <property type="match status" value="1"/>
</dbReference>
<keyword evidence="1" id="KW-0472">Membrane</keyword>
<protein>
    <submittedName>
        <fullName evidence="3">LytTR family transcriptional regulator</fullName>
    </submittedName>
</protein>
<evidence type="ECO:0000313" key="4">
    <source>
        <dbReference type="Proteomes" id="UP000515292"/>
    </source>
</evidence>
<reference evidence="3 4" key="1">
    <citation type="submission" date="2020-07" db="EMBL/GenBank/DDBJ databases">
        <title>Complete genome sequence for Sandaracinobacter sp. M6.</title>
        <authorList>
            <person name="Tang Y."/>
            <person name="Liu Q."/>
            <person name="Guo Z."/>
            <person name="Lei P."/>
            <person name="Huang B."/>
        </authorList>
    </citation>
    <scope>NUCLEOTIDE SEQUENCE [LARGE SCALE GENOMIC DNA]</scope>
    <source>
        <strain evidence="3 4">M6</strain>
    </source>
</reference>
<dbReference type="PROSITE" id="PS50930">
    <property type="entry name" value="HTH_LYTTR"/>
    <property type="match status" value="1"/>
</dbReference>
<evidence type="ECO:0000259" key="2">
    <source>
        <dbReference type="PROSITE" id="PS50930"/>
    </source>
</evidence>
<dbReference type="RefSeq" id="WP_182298140.1">
    <property type="nucleotide sequence ID" value="NZ_CP059851.1"/>
</dbReference>
<dbReference type="AlphaFoldDB" id="A0A7G5ILQ0"/>